<sequence>MFCADWSTGQPPARGCAAVSIGSMAGRSSDEEPPPGEARRSRFDGGSRPAPKRSSADDAMTRTPLLLPVADAPVPTGVVVVVEVFVVLLLLALLVRDPPVDAAPTPVGGAAFDRLSPRGGDDDRARLVPVITPTAAPIVSSCCDVLPPAFSFAVDLMTFVLLVSITDGEGADVAVDDDGGERDFTTDDDDDEDSLLPEGGGGGGPLLLILATFVLFTMSSLPPPPGTIGPGPAGDDGMTLVGGGAWSDRTLVGAGGASLRLLLLLPLPRCDEERSWEAAAAATYAAW</sequence>
<keyword evidence="2" id="KW-0812">Transmembrane</keyword>
<feature type="region of interest" description="Disordered" evidence="1">
    <location>
        <begin position="172"/>
        <end position="201"/>
    </location>
</feature>
<protein>
    <submittedName>
        <fullName evidence="3">Uncharacterized protein</fullName>
    </submittedName>
</protein>
<feature type="transmembrane region" description="Helical" evidence="2">
    <location>
        <begin position="74"/>
        <end position="95"/>
    </location>
</feature>
<proteinExistence type="predicted"/>
<dbReference type="AlphaFoldDB" id="A0A182JGZ9"/>
<keyword evidence="2" id="KW-1133">Transmembrane helix</keyword>
<organism evidence="3">
    <name type="scientific">Anopheles atroparvus</name>
    <name type="common">European mosquito</name>
    <dbReference type="NCBI Taxonomy" id="41427"/>
    <lineage>
        <taxon>Eukaryota</taxon>
        <taxon>Metazoa</taxon>
        <taxon>Ecdysozoa</taxon>
        <taxon>Arthropoda</taxon>
        <taxon>Hexapoda</taxon>
        <taxon>Insecta</taxon>
        <taxon>Pterygota</taxon>
        <taxon>Neoptera</taxon>
        <taxon>Endopterygota</taxon>
        <taxon>Diptera</taxon>
        <taxon>Nematocera</taxon>
        <taxon>Culicoidea</taxon>
        <taxon>Culicidae</taxon>
        <taxon>Anophelinae</taxon>
        <taxon>Anopheles</taxon>
    </lineage>
</organism>
<evidence type="ECO:0000313" key="3">
    <source>
        <dbReference type="EnsemblMetazoa" id="AATE017920-PA.1"/>
    </source>
</evidence>
<evidence type="ECO:0000256" key="1">
    <source>
        <dbReference type="SAM" id="MobiDB-lite"/>
    </source>
</evidence>
<dbReference type="EnsemblMetazoa" id="AATE017920-RA">
    <property type="protein sequence ID" value="AATE017920-PA.1"/>
    <property type="gene ID" value="AATE017920"/>
</dbReference>
<evidence type="ECO:0000256" key="2">
    <source>
        <dbReference type="SAM" id="Phobius"/>
    </source>
</evidence>
<feature type="compositionally biased region" description="Acidic residues" evidence="1">
    <location>
        <begin position="174"/>
        <end position="195"/>
    </location>
</feature>
<feature type="region of interest" description="Disordered" evidence="1">
    <location>
        <begin position="1"/>
        <end position="59"/>
    </location>
</feature>
<dbReference type="VEuPathDB" id="VectorBase:AATE017920"/>
<accession>A0A182JGZ9</accession>
<reference evidence="3" key="1">
    <citation type="submission" date="2022-08" db="UniProtKB">
        <authorList>
            <consortium name="EnsemblMetazoa"/>
        </authorList>
    </citation>
    <scope>IDENTIFICATION</scope>
    <source>
        <strain evidence="3">EBRO</strain>
    </source>
</reference>
<name>A0A182JGZ9_ANOAO</name>
<keyword evidence="2" id="KW-0472">Membrane</keyword>